<dbReference type="Proteomes" id="UP000019116">
    <property type="component" value="Chromosome 2B"/>
</dbReference>
<dbReference type="Gramene" id="TraesARI2B03G01029020.1">
    <property type="protein sequence ID" value="TraesARI2B03G01029020.1.CDS1"/>
    <property type="gene ID" value="TraesARI2B03G01029020"/>
</dbReference>
<dbReference type="Gramene" id="TraesLDM2B03G01014680.1">
    <property type="protein sequence ID" value="TraesLDM2B03G01014680.1.CDS1"/>
    <property type="gene ID" value="TraesLDM2B03G01014680"/>
</dbReference>
<evidence type="ECO:0000313" key="2">
    <source>
        <dbReference type="EnsemblPlants" id="TraesCS2B02G446700.1.cds1"/>
    </source>
</evidence>
<dbReference type="Gramene" id="TraesJAG2B03G01013490.1">
    <property type="protein sequence ID" value="TraesJAG2B03G01013490.1.CDS1"/>
    <property type="gene ID" value="TraesJAG2B03G01013490"/>
</dbReference>
<keyword evidence="3" id="KW-1185">Reference proteome</keyword>
<feature type="transmembrane region" description="Helical" evidence="1">
    <location>
        <begin position="488"/>
        <end position="506"/>
    </location>
</feature>
<dbReference type="PANTHER" id="PTHR31549">
    <property type="entry name" value="PROTEIN, PUTATIVE (DUF247)-RELATED-RELATED"/>
    <property type="match status" value="1"/>
</dbReference>
<dbReference type="Gramene" id="TraesSYM2B03G01028380.1">
    <property type="protein sequence ID" value="TraesSYM2B03G01028380.1.CDS1"/>
    <property type="gene ID" value="TraesSYM2B03G01028380"/>
</dbReference>
<keyword evidence="1" id="KW-0812">Transmembrane</keyword>
<dbReference type="AlphaFoldDB" id="A0A3B6CBM8"/>
<organism evidence="2">
    <name type="scientific">Triticum aestivum</name>
    <name type="common">Wheat</name>
    <dbReference type="NCBI Taxonomy" id="4565"/>
    <lineage>
        <taxon>Eukaryota</taxon>
        <taxon>Viridiplantae</taxon>
        <taxon>Streptophyta</taxon>
        <taxon>Embryophyta</taxon>
        <taxon>Tracheophyta</taxon>
        <taxon>Spermatophyta</taxon>
        <taxon>Magnoliopsida</taxon>
        <taxon>Liliopsida</taxon>
        <taxon>Poales</taxon>
        <taxon>Poaceae</taxon>
        <taxon>BOP clade</taxon>
        <taxon>Pooideae</taxon>
        <taxon>Triticodae</taxon>
        <taxon>Triticeae</taxon>
        <taxon>Triticinae</taxon>
        <taxon>Triticum</taxon>
    </lineage>
</organism>
<protein>
    <submittedName>
        <fullName evidence="2">Uncharacterized protein</fullName>
    </submittedName>
</protein>
<gene>
    <name evidence="2" type="primary">LOC123041884</name>
</gene>
<dbReference type="Gramene" id="TraesMAC2B03G01011530.1">
    <property type="protein sequence ID" value="TraesMAC2B03G01011530.1.CDS1"/>
    <property type="gene ID" value="TraesMAC2B03G01011530"/>
</dbReference>
<dbReference type="PANTHER" id="PTHR31549:SF299">
    <property type="entry name" value="GENOME ASSEMBLY, CHROMOSOME: II"/>
    <property type="match status" value="1"/>
</dbReference>
<dbReference type="Gramene" id="TraesROB_scaffold_022325_01G000200.1">
    <property type="protein sequence ID" value="TraesROB_scaffold_022325_01G000200.1"/>
    <property type="gene ID" value="TraesROB_scaffold_022325_01G000200"/>
</dbReference>
<sequence length="510" mass="57758">MQAPYEYQLAVADFWDGRATMEPNVWVPALPLQMTVAAPASNTDLVVSSSGQQELKLVEESPEYQHEWSNPIEVFEKAALAFEDNLQQMETKMHLFPPSMEELSKYSKPKVVSIGPYHHGSTEAIRQMESTKYAAACHFIKESRRSVEEVYGAVFTVAGQARSYYDADKLRELGVGDKDFKPMMFYDGCFLLQYMLFLCRENGDEEKPTAEVDPWLYNAFSSIDRRIFSDIVLLENQLPWVVVQKLKDFMPPPGLDMETVLGRVKHSLQARRHLKFDAPKLDDSYVPPHLLGYLRFYIVGSTDDTGSTSRRTPVPEITLSEKVKKLSMSVSVIELAEMGIKLRADDATAELKKMRITKEWFTGKLFLPPVSLDDANARFLVNMAALELCITPDFRVAHDTRSTVCSYLSLLGMVTDNDTDVQELRNKLILQGGGGLTNEDALKLFTGLEKYLRPGNCYDNIIVAIENYRSHRRLRIKVYRFCYRNRTAIIATVSAIAGLAGFLGTLKSFQ</sequence>
<reference evidence="2" key="1">
    <citation type="submission" date="2018-08" db="EMBL/GenBank/DDBJ databases">
        <authorList>
            <person name="Rossello M."/>
        </authorList>
    </citation>
    <scope>NUCLEOTIDE SEQUENCE [LARGE SCALE GENOMIC DNA]</scope>
    <source>
        <strain evidence="2">cv. Chinese Spring</strain>
    </source>
</reference>
<dbReference type="Gramene" id="TraesCS2B03G1135900.1">
    <property type="protein sequence ID" value="TraesCS2B03G1135900.1.CDS1"/>
    <property type="gene ID" value="TraesCS2B03G1135900"/>
</dbReference>
<dbReference type="EnsemblPlants" id="TraesCS2B02G446700.1">
    <property type="protein sequence ID" value="TraesCS2B02G446700.1.cds1"/>
    <property type="gene ID" value="TraesCS2B02G446700"/>
</dbReference>
<name>A0A3B6CBM8_WHEAT</name>
<keyword evidence="1" id="KW-0472">Membrane</keyword>
<dbReference type="Gramene" id="TraesJUL2B03G01020630.1">
    <property type="protein sequence ID" value="TraesJUL2B03G01020630.1.CDS1"/>
    <property type="gene ID" value="TraesJUL2B03G01020630"/>
</dbReference>
<dbReference type="Gramene" id="TraesNOR2B03G01027900.1">
    <property type="protein sequence ID" value="TraesNOR2B03G01027900.1.CDS1"/>
    <property type="gene ID" value="TraesNOR2B03G01027900"/>
</dbReference>
<dbReference type="RefSeq" id="XP_044320376.1">
    <property type="nucleotide sequence ID" value="XM_044464441.1"/>
</dbReference>
<keyword evidence="1" id="KW-1133">Transmembrane helix</keyword>
<dbReference type="OMA" id="ICQMEST"/>
<dbReference type="STRING" id="4565.A0A3B6CBM8"/>
<dbReference type="GeneID" id="123041884"/>
<dbReference type="Gramene" id="TraesCS2B02G446700.1">
    <property type="protein sequence ID" value="TraesCS2B02G446700.1.cds1"/>
    <property type="gene ID" value="TraesCS2B02G446700"/>
</dbReference>
<evidence type="ECO:0000256" key="1">
    <source>
        <dbReference type="SAM" id="Phobius"/>
    </source>
</evidence>
<dbReference type="Gramene" id="TraesCLE_scaffold_017856_01G000200.1">
    <property type="protein sequence ID" value="TraesCLE_scaffold_017856_01G000200.1"/>
    <property type="gene ID" value="TraesCLE_scaffold_017856_01G000200"/>
</dbReference>
<dbReference type="Gramene" id="TraesWEE_scaffold_005663_01G000100.1">
    <property type="protein sequence ID" value="TraesWEE_scaffold_005663_01G000100.1"/>
    <property type="gene ID" value="TraesWEE_scaffold_005663_01G000100"/>
</dbReference>
<dbReference type="InterPro" id="IPR004158">
    <property type="entry name" value="DUF247_pln"/>
</dbReference>
<dbReference type="Gramene" id="TraesSTA2B03G01009030.1">
    <property type="protein sequence ID" value="TraesSTA2B03G01009030.1.CDS1"/>
    <property type="gene ID" value="TraesSTA2B03G01009030"/>
</dbReference>
<dbReference type="Pfam" id="PF03140">
    <property type="entry name" value="DUF247"/>
    <property type="match status" value="1"/>
</dbReference>
<accession>A0A3B6CBM8</accession>
<reference evidence="2" key="2">
    <citation type="submission" date="2018-10" db="UniProtKB">
        <authorList>
            <consortium name="EnsemblPlants"/>
        </authorList>
    </citation>
    <scope>IDENTIFICATION</scope>
</reference>
<evidence type="ECO:0000313" key="3">
    <source>
        <dbReference type="Proteomes" id="UP000019116"/>
    </source>
</evidence>
<proteinExistence type="predicted"/>
<dbReference type="OrthoDB" id="588949at2759"/>